<gene>
    <name evidence="2" type="ORF">LIER_37513</name>
</gene>
<keyword evidence="3" id="KW-1185">Reference proteome</keyword>
<dbReference type="Proteomes" id="UP001454036">
    <property type="component" value="Unassembled WGS sequence"/>
</dbReference>
<feature type="region of interest" description="Disordered" evidence="1">
    <location>
        <begin position="67"/>
        <end position="86"/>
    </location>
</feature>
<evidence type="ECO:0000313" key="2">
    <source>
        <dbReference type="EMBL" id="GAA0152550.1"/>
    </source>
</evidence>
<accession>A0AAV3PMS3</accession>
<name>A0AAV3PMS3_LITER</name>
<evidence type="ECO:0000256" key="1">
    <source>
        <dbReference type="SAM" id="MobiDB-lite"/>
    </source>
</evidence>
<proteinExistence type="predicted"/>
<dbReference type="AlphaFoldDB" id="A0AAV3PMS3"/>
<comment type="caution">
    <text evidence="2">The sequence shown here is derived from an EMBL/GenBank/DDBJ whole genome shotgun (WGS) entry which is preliminary data.</text>
</comment>
<sequence length="86" mass="9380">MNKAHLSLISEESTSHEDFELDAPVEPVKGNHASYIANDSRAVSSETGNKGLTEMLLDKTVCSFENLDLHDPQPRSTSAEPIIIAE</sequence>
<dbReference type="EMBL" id="BAABME010018088">
    <property type="protein sequence ID" value="GAA0152550.1"/>
    <property type="molecule type" value="Genomic_DNA"/>
</dbReference>
<organism evidence="2 3">
    <name type="scientific">Lithospermum erythrorhizon</name>
    <name type="common">Purple gromwell</name>
    <name type="synonym">Lithospermum officinale var. erythrorhizon</name>
    <dbReference type="NCBI Taxonomy" id="34254"/>
    <lineage>
        <taxon>Eukaryota</taxon>
        <taxon>Viridiplantae</taxon>
        <taxon>Streptophyta</taxon>
        <taxon>Embryophyta</taxon>
        <taxon>Tracheophyta</taxon>
        <taxon>Spermatophyta</taxon>
        <taxon>Magnoliopsida</taxon>
        <taxon>eudicotyledons</taxon>
        <taxon>Gunneridae</taxon>
        <taxon>Pentapetalae</taxon>
        <taxon>asterids</taxon>
        <taxon>lamiids</taxon>
        <taxon>Boraginales</taxon>
        <taxon>Boraginaceae</taxon>
        <taxon>Boraginoideae</taxon>
        <taxon>Lithospermeae</taxon>
        <taxon>Lithospermum</taxon>
    </lineage>
</organism>
<reference evidence="2 3" key="1">
    <citation type="submission" date="2024-01" db="EMBL/GenBank/DDBJ databases">
        <title>The complete chloroplast genome sequence of Lithospermum erythrorhizon: insights into the phylogenetic relationship among Boraginaceae species and the maternal lineages of purple gromwells.</title>
        <authorList>
            <person name="Okada T."/>
            <person name="Watanabe K."/>
        </authorList>
    </citation>
    <scope>NUCLEOTIDE SEQUENCE [LARGE SCALE GENOMIC DNA]</scope>
</reference>
<evidence type="ECO:0000313" key="3">
    <source>
        <dbReference type="Proteomes" id="UP001454036"/>
    </source>
</evidence>
<protein>
    <submittedName>
        <fullName evidence="2">Uncharacterized protein</fullName>
    </submittedName>
</protein>